<dbReference type="InterPro" id="IPR020843">
    <property type="entry name" value="ER"/>
</dbReference>
<dbReference type="EMBL" id="JACXLD010000001">
    <property type="protein sequence ID" value="MBD2857527.1"/>
    <property type="molecule type" value="Genomic_DNA"/>
</dbReference>
<protein>
    <submittedName>
        <fullName evidence="4">NAD(P)H-quinone oxidoreductase</fullName>
    </submittedName>
</protein>
<sequence length="335" mass="36300">MTTPLSPPQQRRIVSVDADHNLSIDSEPMPKPGDHDVLINVLAAGINRPDLMQRYGLYPPPADASPILGLEVAGEIVAIGKQVSRWQVGDRVCALTNGNGYCDYSLAPADQCLPAPDNLSMEQAAALPEVMFTVWHNVFQRGGLKTGETILVHGGSSGIGTAAITLAKAMGATVFITAGSKEKCQECLNIGADLAINYREQDFVEQIKEHTHGRGVDVILDMVGGDYIQRDIDCAAADGRIVFIAFQQGFKAEVNFVKVLMKRLTLTASTLRAQSPAQKAGIARELEEQVWPLIRAGKISPIIDSVYPFEHISKAHERMESSQHIGKIVLSLSHL</sequence>
<dbReference type="GO" id="GO:0070402">
    <property type="term" value="F:NADPH binding"/>
    <property type="evidence" value="ECO:0007669"/>
    <property type="project" value="TreeGrafter"/>
</dbReference>
<dbReference type="Pfam" id="PF00107">
    <property type="entry name" value="ADH_zinc_N"/>
    <property type="match status" value="1"/>
</dbReference>
<dbReference type="SMART" id="SM00829">
    <property type="entry name" value="PKS_ER"/>
    <property type="match status" value="1"/>
</dbReference>
<accession>A0A927C002</accession>
<dbReference type="AlphaFoldDB" id="A0A927C002"/>
<dbReference type="Gene3D" id="3.40.50.720">
    <property type="entry name" value="NAD(P)-binding Rossmann-like Domain"/>
    <property type="match status" value="1"/>
</dbReference>
<dbReference type="CDD" id="cd05276">
    <property type="entry name" value="p53_inducible_oxidoreductase"/>
    <property type="match status" value="1"/>
</dbReference>
<reference evidence="4" key="1">
    <citation type="submission" date="2020-09" db="EMBL/GenBank/DDBJ databases">
        <authorList>
            <person name="Yoon J.-W."/>
        </authorList>
    </citation>
    <scope>NUCLEOTIDE SEQUENCE</scope>
    <source>
        <strain evidence="4">KMU-158</strain>
    </source>
</reference>
<gene>
    <name evidence="4" type="ORF">IB286_00810</name>
</gene>
<dbReference type="RefSeq" id="WP_190761764.1">
    <property type="nucleotide sequence ID" value="NZ_JACXLD010000001.1"/>
</dbReference>
<evidence type="ECO:0000313" key="4">
    <source>
        <dbReference type="EMBL" id="MBD2857527.1"/>
    </source>
</evidence>
<dbReference type="InterPro" id="IPR013149">
    <property type="entry name" value="ADH-like_C"/>
</dbReference>
<dbReference type="GO" id="GO:0016651">
    <property type="term" value="F:oxidoreductase activity, acting on NAD(P)H"/>
    <property type="evidence" value="ECO:0007669"/>
    <property type="project" value="TreeGrafter"/>
</dbReference>
<dbReference type="InterPro" id="IPR011032">
    <property type="entry name" value="GroES-like_sf"/>
</dbReference>
<keyword evidence="5" id="KW-1185">Reference proteome</keyword>
<dbReference type="Proteomes" id="UP000610558">
    <property type="component" value="Unassembled WGS sequence"/>
</dbReference>
<dbReference type="PANTHER" id="PTHR48106:SF8">
    <property type="entry name" value="OS02G0805600 PROTEIN"/>
    <property type="match status" value="1"/>
</dbReference>
<dbReference type="InterPro" id="IPR013154">
    <property type="entry name" value="ADH-like_N"/>
</dbReference>
<dbReference type="Gene3D" id="3.90.180.10">
    <property type="entry name" value="Medium-chain alcohol dehydrogenases, catalytic domain"/>
    <property type="match status" value="1"/>
</dbReference>
<keyword evidence="2" id="KW-0560">Oxidoreductase</keyword>
<dbReference type="NCBIfam" id="TIGR02824">
    <property type="entry name" value="quinone_pig3"/>
    <property type="match status" value="1"/>
</dbReference>
<dbReference type="SUPFAM" id="SSF51735">
    <property type="entry name" value="NAD(P)-binding Rossmann-fold domains"/>
    <property type="match status" value="1"/>
</dbReference>
<evidence type="ECO:0000313" key="5">
    <source>
        <dbReference type="Proteomes" id="UP000610558"/>
    </source>
</evidence>
<comment type="caution">
    <text evidence="4">The sequence shown here is derived from an EMBL/GenBank/DDBJ whole genome shotgun (WGS) entry which is preliminary data.</text>
</comment>
<dbReference type="InterPro" id="IPR014189">
    <property type="entry name" value="Quinone_OxRdtase_PIG3"/>
</dbReference>
<feature type="domain" description="Enoyl reductase (ER)" evidence="3">
    <location>
        <begin position="17"/>
        <end position="330"/>
    </location>
</feature>
<dbReference type="InterPro" id="IPR036291">
    <property type="entry name" value="NAD(P)-bd_dom_sf"/>
</dbReference>
<dbReference type="Pfam" id="PF08240">
    <property type="entry name" value="ADH_N"/>
    <property type="match status" value="1"/>
</dbReference>
<proteinExistence type="predicted"/>
<dbReference type="SUPFAM" id="SSF50129">
    <property type="entry name" value="GroES-like"/>
    <property type="match status" value="1"/>
</dbReference>
<keyword evidence="1" id="KW-0521">NADP</keyword>
<evidence type="ECO:0000256" key="1">
    <source>
        <dbReference type="ARBA" id="ARBA00022857"/>
    </source>
</evidence>
<name>A0A927C002_9GAMM</name>
<dbReference type="PANTHER" id="PTHR48106">
    <property type="entry name" value="QUINONE OXIDOREDUCTASE PIG3-RELATED"/>
    <property type="match status" value="1"/>
</dbReference>
<evidence type="ECO:0000256" key="2">
    <source>
        <dbReference type="ARBA" id="ARBA00023002"/>
    </source>
</evidence>
<evidence type="ECO:0000259" key="3">
    <source>
        <dbReference type="SMART" id="SM00829"/>
    </source>
</evidence>
<organism evidence="4 5">
    <name type="scientific">Spongiibacter pelagi</name>
    <dbReference type="NCBI Taxonomy" id="2760804"/>
    <lineage>
        <taxon>Bacteria</taxon>
        <taxon>Pseudomonadati</taxon>
        <taxon>Pseudomonadota</taxon>
        <taxon>Gammaproteobacteria</taxon>
        <taxon>Cellvibrionales</taxon>
        <taxon>Spongiibacteraceae</taxon>
        <taxon>Spongiibacter</taxon>
    </lineage>
</organism>